<accession>X1GBX5</accession>
<reference evidence="1" key="1">
    <citation type="journal article" date="2014" name="Front. Microbiol.">
        <title>High frequency of phylogenetically diverse reductive dehalogenase-homologous genes in deep subseafloor sedimentary metagenomes.</title>
        <authorList>
            <person name="Kawai M."/>
            <person name="Futagami T."/>
            <person name="Toyoda A."/>
            <person name="Takaki Y."/>
            <person name="Nishi S."/>
            <person name="Hori S."/>
            <person name="Arai W."/>
            <person name="Tsubouchi T."/>
            <person name="Morono Y."/>
            <person name="Uchiyama I."/>
            <person name="Ito T."/>
            <person name="Fujiyama A."/>
            <person name="Inagaki F."/>
            <person name="Takami H."/>
        </authorList>
    </citation>
    <scope>NUCLEOTIDE SEQUENCE</scope>
    <source>
        <strain evidence="1">Expedition CK06-06</strain>
    </source>
</reference>
<dbReference type="InterPro" id="IPR013321">
    <property type="entry name" value="Arc_rbn_hlx_hlx"/>
</dbReference>
<sequence>MAKGTRITVDLGNVELLKAVKVAAIEQGKSIREITTEAFQEWLERREVSEDKEDLEAMMEAEKEYRITGGRLFEDVVGEVKKQA</sequence>
<protein>
    <recommendedName>
        <fullName evidence="2">Ribbon-helix-helix protein CopG domain-containing protein</fullName>
    </recommendedName>
</protein>
<name>X1GBX5_9ZZZZ</name>
<evidence type="ECO:0008006" key="2">
    <source>
        <dbReference type="Google" id="ProtNLM"/>
    </source>
</evidence>
<evidence type="ECO:0000313" key="1">
    <source>
        <dbReference type="EMBL" id="GAH30513.1"/>
    </source>
</evidence>
<comment type="caution">
    <text evidence="1">The sequence shown here is derived from an EMBL/GenBank/DDBJ whole genome shotgun (WGS) entry which is preliminary data.</text>
</comment>
<dbReference type="EMBL" id="BARU01002696">
    <property type="protein sequence ID" value="GAH30513.1"/>
    <property type="molecule type" value="Genomic_DNA"/>
</dbReference>
<proteinExistence type="predicted"/>
<dbReference type="AlphaFoldDB" id="X1GBX5"/>
<dbReference type="Gene3D" id="1.10.1220.10">
    <property type="entry name" value="Met repressor-like"/>
    <property type="match status" value="1"/>
</dbReference>
<organism evidence="1">
    <name type="scientific">marine sediment metagenome</name>
    <dbReference type="NCBI Taxonomy" id="412755"/>
    <lineage>
        <taxon>unclassified sequences</taxon>
        <taxon>metagenomes</taxon>
        <taxon>ecological metagenomes</taxon>
    </lineage>
</organism>
<dbReference type="GO" id="GO:0006355">
    <property type="term" value="P:regulation of DNA-templated transcription"/>
    <property type="evidence" value="ECO:0007669"/>
    <property type="project" value="InterPro"/>
</dbReference>
<gene>
    <name evidence="1" type="ORF">S03H2_06238</name>
</gene>